<evidence type="ECO:0000313" key="1">
    <source>
        <dbReference type="EMBL" id="KAG0567558.1"/>
    </source>
</evidence>
<keyword evidence="2" id="KW-1185">Reference proteome</keyword>
<evidence type="ECO:0000313" key="2">
    <source>
        <dbReference type="Proteomes" id="UP000822688"/>
    </source>
</evidence>
<reference evidence="1" key="1">
    <citation type="submission" date="2020-06" db="EMBL/GenBank/DDBJ databases">
        <title>WGS assembly of Ceratodon purpureus strain R40.</title>
        <authorList>
            <person name="Carey S.B."/>
            <person name="Jenkins J."/>
            <person name="Shu S."/>
            <person name="Lovell J.T."/>
            <person name="Sreedasyam A."/>
            <person name="Maumus F."/>
            <person name="Tiley G.P."/>
            <person name="Fernandez-Pozo N."/>
            <person name="Barry K."/>
            <person name="Chen C."/>
            <person name="Wang M."/>
            <person name="Lipzen A."/>
            <person name="Daum C."/>
            <person name="Saski C.A."/>
            <person name="Payton A.C."/>
            <person name="Mcbreen J.C."/>
            <person name="Conrad R.E."/>
            <person name="Kollar L.M."/>
            <person name="Olsson S."/>
            <person name="Huttunen S."/>
            <person name="Landis J.B."/>
            <person name="Wickett N.J."/>
            <person name="Johnson M.G."/>
            <person name="Rensing S.A."/>
            <person name="Grimwood J."/>
            <person name="Schmutz J."/>
            <person name="Mcdaniel S.F."/>
        </authorList>
    </citation>
    <scope>NUCLEOTIDE SEQUENCE</scope>
    <source>
        <strain evidence="1">R40</strain>
    </source>
</reference>
<comment type="caution">
    <text evidence="1">The sequence shown here is derived from an EMBL/GenBank/DDBJ whole genome shotgun (WGS) entry which is preliminary data.</text>
</comment>
<proteinExistence type="predicted"/>
<dbReference type="Proteomes" id="UP000822688">
    <property type="component" value="Chromosome 7"/>
</dbReference>
<organism evidence="1 2">
    <name type="scientific">Ceratodon purpureus</name>
    <name type="common">Fire moss</name>
    <name type="synonym">Dicranum purpureum</name>
    <dbReference type="NCBI Taxonomy" id="3225"/>
    <lineage>
        <taxon>Eukaryota</taxon>
        <taxon>Viridiplantae</taxon>
        <taxon>Streptophyta</taxon>
        <taxon>Embryophyta</taxon>
        <taxon>Bryophyta</taxon>
        <taxon>Bryophytina</taxon>
        <taxon>Bryopsida</taxon>
        <taxon>Dicranidae</taxon>
        <taxon>Pseudoditrichales</taxon>
        <taxon>Ditrichaceae</taxon>
        <taxon>Ceratodon</taxon>
    </lineage>
</organism>
<dbReference type="EMBL" id="CM026428">
    <property type="protein sequence ID" value="KAG0567558.1"/>
    <property type="molecule type" value="Genomic_DNA"/>
</dbReference>
<name>A0A8T0HAZ5_CERPU</name>
<sequence length="56" mass="6550">MCFWIVVCQFSVLGLKFKTFGFLHVVSNLRFVVDIRKEEVINISDTFCRLFSCLIS</sequence>
<gene>
    <name evidence="1" type="ORF">KC19_7G143200</name>
</gene>
<accession>A0A8T0HAZ5</accession>
<dbReference type="AlphaFoldDB" id="A0A8T0HAZ5"/>
<protein>
    <submittedName>
        <fullName evidence="1">Uncharacterized protein</fullName>
    </submittedName>
</protein>